<dbReference type="Proteomes" id="UP001223802">
    <property type="component" value="Chromosome"/>
</dbReference>
<keyword evidence="2" id="KW-1133">Transmembrane helix</keyword>
<sequence>MPWALPPWWGWWWVRCCAGAVNGMAGKTPLRELLDTLIELLFVRLRMARIEFIAQKERMVRLGVLALVAGALFFMAFISLLFGLNEVLSPAARVWVFFGLALGLLLGMLWACLAMMKNLAGQRRFLEQTLKEVQEDLAYLRGRRDMSDWSMKD</sequence>
<reference evidence="3 4" key="1">
    <citation type="submission" date="2023-02" db="EMBL/GenBank/DDBJ databases">
        <title>Complete genome sequence of a novel bacterium Oceanimonas sp. NTOU-MSR1 isolated from marine coast sediment.</title>
        <authorList>
            <person name="Yang H.-T."/>
            <person name="Chen Y.-L."/>
            <person name="Ho Y.-N."/>
        </authorList>
    </citation>
    <scope>NUCLEOTIDE SEQUENCE [LARGE SCALE GENOMIC DNA]</scope>
    <source>
        <strain evidence="3 4">NTOU-MSR1</strain>
    </source>
</reference>
<dbReference type="InterPro" id="IPR009937">
    <property type="entry name" value="Phage_holin_3_6"/>
</dbReference>
<name>A0AA50KJQ7_9GAMM</name>
<gene>
    <name evidence="3" type="ORF">PU634_09845</name>
</gene>
<proteinExistence type="predicted"/>
<feature type="coiled-coil region" evidence="1">
    <location>
        <begin position="116"/>
        <end position="143"/>
    </location>
</feature>
<keyword evidence="4" id="KW-1185">Reference proteome</keyword>
<dbReference type="RefSeq" id="WP_306760621.1">
    <property type="nucleotide sequence ID" value="NZ_CP118224.1"/>
</dbReference>
<dbReference type="AlphaFoldDB" id="A0AA50KJQ7"/>
<keyword evidence="2" id="KW-0812">Transmembrane</keyword>
<evidence type="ECO:0000256" key="1">
    <source>
        <dbReference type="SAM" id="Coils"/>
    </source>
</evidence>
<feature type="transmembrane region" description="Helical" evidence="2">
    <location>
        <begin position="59"/>
        <end position="82"/>
    </location>
</feature>
<dbReference type="Pfam" id="PF07332">
    <property type="entry name" value="Phage_holin_3_6"/>
    <property type="match status" value="1"/>
</dbReference>
<dbReference type="EMBL" id="CP118224">
    <property type="protein sequence ID" value="WMC09421.1"/>
    <property type="molecule type" value="Genomic_DNA"/>
</dbReference>
<keyword evidence="1" id="KW-0175">Coiled coil</keyword>
<dbReference type="PROSITE" id="PS00514">
    <property type="entry name" value="FIBRINOGEN_C_1"/>
    <property type="match status" value="1"/>
</dbReference>
<evidence type="ECO:0000313" key="3">
    <source>
        <dbReference type="EMBL" id="WMC09421.1"/>
    </source>
</evidence>
<keyword evidence="2" id="KW-0472">Membrane</keyword>
<dbReference type="InterPro" id="IPR020837">
    <property type="entry name" value="Fibrinogen_CS"/>
</dbReference>
<dbReference type="KEGG" id="ope:PU634_09845"/>
<feature type="transmembrane region" description="Helical" evidence="2">
    <location>
        <begin position="94"/>
        <end position="116"/>
    </location>
</feature>
<evidence type="ECO:0000313" key="4">
    <source>
        <dbReference type="Proteomes" id="UP001223802"/>
    </source>
</evidence>
<accession>A0AA50KJQ7</accession>
<organism evidence="3 4">
    <name type="scientific">Oceanimonas pelagia</name>
    <dbReference type="NCBI Taxonomy" id="3028314"/>
    <lineage>
        <taxon>Bacteria</taxon>
        <taxon>Pseudomonadati</taxon>
        <taxon>Pseudomonadota</taxon>
        <taxon>Gammaproteobacteria</taxon>
        <taxon>Aeromonadales</taxon>
        <taxon>Aeromonadaceae</taxon>
        <taxon>Oceanimonas</taxon>
    </lineage>
</organism>
<evidence type="ECO:0000256" key="2">
    <source>
        <dbReference type="SAM" id="Phobius"/>
    </source>
</evidence>
<protein>
    <submittedName>
        <fullName evidence="3">Phage holin family protein</fullName>
    </submittedName>
</protein>